<feature type="region of interest" description="Disordered" evidence="4">
    <location>
        <begin position="520"/>
        <end position="545"/>
    </location>
</feature>
<feature type="domain" description="LysM" evidence="6">
    <location>
        <begin position="266"/>
        <end position="314"/>
    </location>
</feature>
<dbReference type="InterPro" id="IPR052210">
    <property type="entry name" value="LysM1-like"/>
</dbReference>
<dbReference type="GO" id="GO:0008061">
    <property type="term" value="F:chitin binding"/>
    <property type="evidence" value="ECO:0007669"/>
    <property type="project" value="UniProtKB-KW"/>
</dbReference>
<feature type="domain" description="LysM" evidence="6">
    <location>
        <begin position="216"/>
        <end position="261"/>
    </location>
</feature>
<evidence type="ECO:0000256" key="5">
    <source>
        <dbReference type="SAM" id="SignalP"/>
    </source>
</evidence>
<protein>
    <recommendedName>
        <fullName evidence="6">LysM domain-containing protein</fullName>
    </recommendedName>
</protein>
<dbReference type="Pfam" id="PF01476">
    <property type="entry name" value="LysM"/>
    <property type="match status" value="5"/>
</dbReference>
<dbReference type="SMART" id="SM00257">
    <property type="entry name" value="LysM"/>
    <property type="match status" value="5"/>
</dbReference>
<dbReference type="Proteomes" id="UP000191691">
    <property type="component" value="Unassembled WGS sequence"/>
</dbReference>
<dbReference type="AlphaFoldDB" id="A0A1V6WXW3"/>
<accession>A0A1V6WXW3</accession>
<feature type="region of interest" description="Disordered" evidence="4">
    <location>
        <begin position="186"/>
        <end position="209"/>
    </location>
</feature>
<evidence type="ECO:0000313" key="8">
    <source>
        <dbReference type="Proteomes" id="UP000191691"/>
    </source>
</evidence>
<evidence type="ECO:0000256" key="1">
    <source>
        <dbReference type="ARBA" id="ARBA00022669"/>
    </source>
</evidence>
<evidence type="ECO:0000256" key="3">
    <source>
        <dbReference type="ARBA" id="ARBA00023026"/>
    </source>
</evidence>
<sequence>MKVPISLPSLALLLSLATAPVWSVQLWDSPTDLPETIPQECRNALSKNITCPQLVPASKVTNQVLYSKADLTELCTTTCANSLNAFQQNVHDSCGDATLSYGSVNTTGARLTDPLLWAYNVTCLQDLKGFCNSQMFNTSSTLLDACSDCVLSYVSRMLESEYGRVRFNDQSFSRQLSSCGASATKYPYTTPTSAPSSRTASGSASPTTTGLVCSGDSYTVGKDDTCTSIAEANSIPYGTFLADNGIDQNCTTLKTGSEVCLSPACTLYKVAEGDTCKSILKGKGFYRNQLLSWNPTLHTNCDNLKTMIGQGICVSPPGSSDWDVITTNRTSTMTFTMFTGDWETGPAPTQVTESPTYAALPTNFTTFTTTYTINQTVQSILADYSKYCPISNEDYEDGFQWVDLPENCQDLLEPYCVPDINAPSPKSTKFPGSCTPALVSATTTGSATPTSTVPSPTLPGTSSKCNKFHYIVQGDGCPAIATKYGISLDDFYLWNPGVGSDCRTLKTDFYICVGVSGSSNPTKTTSASPKATTSGSSKPSPTQGGVASNCDGWHYVRDGDGCFDLANEYNITLNDFYIWNPAVGEGCGSLKTEYYVCVGVSGDMILSTTTKMTTTTSDGGRVTPTETFPGTIDTCKKYYKVVRGDGCYDIAADHGISLANFYSWNPSVKDDCRQSVEPKDHVKILGVLMDTKLKYKEHIARAVSKGLEAAMELRRLRDLSPATQRQLFTSTVAPVVDYASNVWMHACKDKAMGPINRIQRVGAQAIVATFLTVATSVAEAEAHLATVQHRFWRRAVKINTDRINRRSPLYQVADALKNIDMETLETINPFTLAPWEERMQTDIDQPQDFQTRAGVYMQIAVSSSPRNELVGFGVAIEKQPPRYRKLKLKTRSVTLGARAEQNPFSAELAAMAHALNMVVGLKDYRIRLLTSNKAASLTLRNPRQQSGQRFVCQLCKLMRKLRRNGNEIKCPVDLNE</sequence>
<feature type="domain" description="LysM" evidence="6">
    <location>
        <begin position="467"/>
        <end position="513"/>
    </location>
</feature>
<keyword evidence="3" id="KW-0843">Virulence</keyword>
<keyword evidence="8" id="KW-1185">Reference proteome</keyword>
<dbReference type="PANTHER" id="PTHR34997:SF2">
    <property type="entry name" value="LYSM DOMAIN-CONTAINING PROTEIN-RELATED"/>
    <property type="match status" value="1"/>
</dbReference>
<keyword evidence="2 5" id="KW-0732">Signal</keyword>
<dbReference type="SUPFAM" id="SSF54106">
    <property type="entry name" value="LysM domain"/>
    <property type="match status" value="5"/>
</dbReference>
<dbReference type="InterPro" id="IPR036779">
    <property type="entry name" value="LysM_dom_sf"/>
</dbReference>
<gene>
    <name evidence="7" type="ORF">PENNAL_c0167G00574</name>
</gene>
<evidence type="ECO:0000256" key="2">
    <source>
        <dbReference type="ARBA" id="ARBA00022729"/>
    </source>
</evidence>
<dbReference type="Gene3D" id="3.10.350.10">
    <property type="entry name" value="LysM domain"/>
    <property type="match status" value="5"/>
</dbReference>
<feature type="domain" description="LysM" evidence="6">
    <location>
        <begin position="637"/>
        <end position="684"/>
    </location>
</feature>
<feature type="compositionally biased region" description="Low complexity" evidence="4">
    <location>
        <begin position="521"/>
        <end position="542"/>
    </location>
</feature>
<keyword evidence="1" id="KW-0147">Chitin-binding</keyword>
<comment type="caution">
    <text evidence="7">The sequence shown here is derived from an EMBL/GenBank/DDBJ whole genome shotgun (WGS) entry which is preliminary data.</text>
</comment>
<feature type="chain" id="PRO_5010726059" description="LysM domain-containing protein" evidence="5">
    <location>
        <begin position="24"/>
        <end position="976"/>
    </location>
</feature>
<name>A0A1V6WXW3_PENNA</name>
<reference evidence="8" key="1">
    <citation type="journal article" date="2017" name="Nat. Microbiol.">
        <title>Global analysis of biosynthetic gene clusters reveals vast potential of secondary metabolite production in Penicillium species.</title>
        <authorList>
            <person name="Nielsen J.C."/>
            <person name="Grijseels S."/>
            <person name="Prigent S."/>
            <person name="Ji B."/>
            <person name="Dainat J."/>
            <person name="Nielsen K.F."/>
            <person name="Frisvad J.C."/>
            <person name="Workman M."/>
            <person name="Nielsen J."/>
        </authorList>
    </citation>
    <scope>NUCLEOTIDE SEQUENCE [LARGE SCALE GENOMIC DNA]</scope>
    <source>
        <strain evidence="8">IBT 13039</strain>
    </source>
</reference>
<organism evidence="7 8">
    <name type="scientific">Penicillium nalgiovense</name>
    <dbReference type="NCBI Taxonomy" id="60175"/>
    <lineage>
        <taxon>Eukaryota</taxon>
        <taxon>Fungi</taxon>
        <taxon>Dikarya</taxon>
        <taxon>Ascomycota</taxon>
        <taxon>Pezizomycotina</taxon>
        <taxon>Eurotiomycetes</taxon>
        <taxon>Eurotiomycetidae</taxon>
        <taxon>Eurotiales</taxon>
        <taxon>Aspergillaceae</taxon>
        <taxon>Penicillium</taxon>
    </lineage>
</organism>
<dbReference type="EMBL" id="MOOB01000167">
    <property type="protein sequence ID" value="OQE67734.1"/>
    <property type="molecule type" value="Genomic_DNA"/>
</dbReference>
<evidence type="ECO:0000256" key="4">
    <source>
        <dbReference type="SAM" id="MobiDB-lite"/>
    </source>
</evidence>
<dbReference type="STRING" id="60175.A0A1V6WXW3"/>
<feature type="signal peptide" evidence="5">
    <location>
        <begin position="1"/>
        <end position="23"/>
    </location>
</feature>
<feature type="domain" description="LysM" evidence="6">
    <location>
        <begin position="552"/>
        <end position="598"/>
    </location>
</feature>
<evidence type="ECO:0000259" key="6">
    <source>
        <dbReference type="PROSITE" id="PS51782"/>
    </source>
</evidence>
<dbReference type="InterPro" id="IPR018392">
    <property type="entry name" value="LysM"/>
</dbReference>
<dbReference type="PROSITE" id="PS51782">
    <property type="entry name" value="LYSM"/>
    <property type="match status" value="5"/>
</dbReference>
<evidence type="ECO:0000313" key="7">
    <source>
        <dbReference type="EMBL" id="OQE67734.1"/>
    </source>
</evidence>
<dbReference type="PANTHER" id="PTHR34997">
    <property type="entry name" value="AM15"/>
    <property type="match status" value="1"/>
</dbReference>
<proteinExistence type="predicted"/>
<dbReference type="CDD" id="cd00118">
    <property type="entry name" value="LysM"/>
    <property type="match status" value="5"/>
</dbReference>